<evidence type="ECO:0000313" key="4">
    <source>
        <dbReference type="EMBL" id="HED31364.1"/>
    </source>
</evidence>
<dbReference type="GO" id="GO:0004789">
    <property type="term" value="F:thiamine-phosphate diphosphorylase activity"/>
    <property type="evidence" value="ECO:0007669"/>
    <property type="project" value="TreeGrafter"/>
</dbReference>
<dbReference type="EMBL" id="DSBW01000148">
    <property type="protein sequence ID" value="HED31364.1"/>
    <property type="molecule type" value="Genomic_DNA"/>
</dbReference>
<evidence type="ECO:0000256" key="1">
    <source>
        <dbReference type="ARBA" id="ARBA00004948"/>
    </source>
</evidence>
<dbReference type="CDD" id="cd00564">
    <property type="entry name" value="TMP_TenI"/>
    <property type="match status" value="1"/>
</dbReference>
<proteinExistence type="predicted"/>
<dbReference type="Gene3D" id="3.20.20.70">
    <property type="entry name" value="Aldolase class I"/>
    <property type="match status" value="1"/>
</dbReference>
<sequence>MVTRSRFFSFPEQELVERVRSISSRTRAIIQLREKHLDASAALRLASTLAETLSGSGSMLVVNERFDIARAAGAAGVHLPEYSCPVRQVKAVSGLLVTGKSVHSLESALMAEEQGADYIVFGPIFETPLKKPFGPPQGLEKLHRVCQSVSIPVYAVGGVDTDTASCCIDAGAYGLAAMSLFYQPDDLGETLDMLTKILNT</sequence>
<dbReference type="InterPro" id="IPR036206">
    <property type="entry name" value="ThiamineP_synth_sf"/>
</dbReference>
<dbReference type="AlphaFoldDB" id="A0A831SRG4"/>
<comment type="caution">
    <text evidence="4">The sequence shown here is derived from an EMBL/GenBank/DDBJ whole genome shotgun (WGS) entry which is preliminary data.</text>
</comment>
<organism evidence="4">
    <name type="scientific">Prosthecochloris aestuarii</name>
    <dbReference type="NCBI Taxonomy" id="1102"/>
    <lineage>
        <taxon>Bacteria</taxon>
        <taxon>Pseudomonadati</taxon>
        <taxon>Chlorobiota</taxon>
        <taxon>Chlorobiia</taxon>
        <taxon>Chlorobiales</taxon>
        <taxon>Chlorobiaceae</taxon>
        <taxon>Prosthecochloris</taxon>
    </lineage>
</organism>
<dbReference type="GO" id="GO:0009228">
    <property type="term" value="P:thiamine biosynthetic process"/>
    <property type="evidence" value="ECO:0007669"/>
    <property type="project" value="UniProtKB-KW"/>
</dbReference>
<dbReference type="Pfam" id="PF02581">
    <property type="entry name" value="TMP-TENI"/>
    <property type="match status" value="1"/>
</dbReference>
<comment type="pathway">
    <text evidence="1">Cofactor biosynthesis; thiamine diphosphate biosynthesis.</text>
</comment>
<accession>A0A831SRG4</accession>
<feature type="domain" description="Thiamine phosphate synthase/TenI" evidence="3">
    <location>
        <begin position="4"/>
        <end position="179"/>
    </location>
</feature>
<dbReference type="PANTHER" id="PTHR20857:SF15">
    <property type="entry name" value="THIAMINE-PHOSPHATE SYNTHASE"/>
    <property type="match status" value="1"/>
</dbReference>
<keyword evidence="2" id="KW-0784">Thiamine biosynthesis</keyword>
<reference evidence="4" key="1">
    <citation type="journal article" date="2020" name="mSystems">
        <title>Genome- and Community-Level Interaction Insights into Carbon Utilization and Element Cycling Functions of Hydrothermarchaeota in Hydrothermal Sediment.</title>
        <authorList>
            <person name="Zhou Z."/>
            <person name="Liu Y."/>
            <person name="Xu W."/>
            <person name="Pan J."/>
            <person name="Luo Z.H."/>
            <person name="Li M."/>
        </authorList>
    </citation>
    <scope>NUCLEOTIDE SEQUENCE [LARGE SCALE GENOMIC DNA]</scope>
    <source>
        <strain evidence="4">SpSt-1181</strain>
    </source>
</reference>
<evidence type="ECO:0000259" key="3">
    <source>
        <dbReference type="Pfam" id="PF02581"/>
    </source>
</evidence>
<dbReference type="PANTHER" id="PTHR20857">
    <property type="entry name" value="THIAMINE-PHOSPHATE PYROPHOSPHORYLASE"/>
    <property type="match status" value="1"/>
</dbReference>
<gene>
    <name evidence="4" type="ORF">ENN50_06745</name>
</gene>
<dbReference type="GO" id="GO:0005737">
    <property type="term" value="C:cytoplasm"/>
    <property type="evidence" value="ECO:0007669"/>
    <property type="project" value="TreeGrafter"/>
</dbReference>
<name>A0A831SRG4_PROAE</name>
<evidence type="ECO:0000256" key="2">
    <source>
        <dbReference type="ARBA" id="ARBA00022977"/>
    </source>
</evidence>
<dbReference type="SUPFAM" id="SSF51391">
    <property type="entry name" value="Thiamin phosphate synthase"/>
    <property type="match status" value="1"/>
</dbReference>
<protein>
    <submittedName>
        <fullName evidence="4">Thiamine phosphate synthase</fullName>
    </submittedName>
</protein>
<dbReference type="Proteomes" id="UP000886335">
    <property type="component" value="Unassembled WGS sequence"/>
</dbReference>
<dbReference type="InterPro" id="IPR022998">
    <property type="entry name" value="ThiamineP_synth_TenI"/>
</dbReference>
<dbReference type="InterPro" id="IPR013785">
    <property type="entry name" value="Aldolase_TIM"/>
</dbReference>